<feature type="compositionally biased region" description="Polar residues" evidence="3">
    <location>
        <begin position="646"/>
        <end position="660"/>
    </location>
</feature>
<dbReference type="InterPro" id="IPR029016">
    <property type="entry name" value="GAF-like_dom_sf"/>
</dbReference>
<dbReference type="GO" id="GO:0030313">
    <property type="term" value="C:cell envelope"/>
    <property type="evidence" value="ECO:0007669"/>
    <property type="project" value="TreeGrafter"/>
</dbReference>
<evidence type="ECO:0000256" key="1">
    <source>
        <dbReference type="ARBA" id="ARBA00022448"/>
    </source>
</evidence>
<dbReference type="SUPFAM" id="SSF111369">
    <property type="entry name" value="HlyD-like secretion proteins"/>
    <property type="match status" value="1"/>
</dbReference>
<keyword evidence="5" id="KW-1185">Reference proteome</keyword>
<dbReference type="EMBL" id="CP036526">
    <property type="protein sequence ID" value="QDT11820.1"/>
    <property type="molecule type" value="Genomic_DNA"/>
</dbReference>
<organism evidence="4 5">
    <name type="scientific">Stieleria marina</name>
    <dbReference type="NCBI Taxonomy" id="1930275"/>
    <lineage>
        <taxon>Bacteria</taxon>
        <taxon>Pseudomonadati</taxon>
        <taxon>Planctomycetota</taxon>
        <taxon>Planctomycetia</taxon>
        <taxon>Pirellulales</taxon>
        <taxon>Pirellulaceae</taxon>
        <taxon>Stieleria</taxon>
    </lineage>
</organism>
<reference evidence="4 5" key="1">
    <citation type="submission" date="2019-02" db="EMBL/GenBank/DDBJ databases">
        <title>Deep-cultivation of Planctomycetes and their phenomic and genomic characterization uncovers novel biology.</title>
        <authorList>
            <person name="Wiegand S."/>
            <person name="Jogler M."/>
            <person name="Boedeker C."/>
            <person name="Pinto D."/>
            <person name="Vollmers J."/>
            <person name="Rivas-Marin E."/>
            <person name="Kohn T."/>
            <person name="Peeters S.H."/>
            <person name="Heuer A."/>
            <person name="Rast P."/>
            <person name="Oberbeckmann S."/>
            <person name="Bunk B."/>
            <person name="Jeske O."/>
            <person name="Meyerdierks A."/>
            <person name="Storesund J.E."/>
            <person name="Kallscheuer N."/>
            <person name="Luecker S."/>
            <person name="Lage O.M."/>
            <person name="Pohl T."/>
            <person name="Merkel B.J."/>
            <person name="Hornburger P."/>
            <person name="Mueller R.-W."/>
            <person name="Bruemmer F."/>
            <person name="Labrenz M."/>
            <person name="Spormann A.M."/>
            <person name="Op den Camp H."/>
            <person name="Overmann J."/>
            <person name="Amann R."/>
            <person name="Jetten M.S.M."/>
            <person name="Mascher T."/>
            <person name="Medema M.H."/>
            <person name="Devos D.P."/>
            <person name="Kaster A.-K."/>
            <person name="Ovreas L."/>
            <person name="Rohde M."/>
            <person name="Galperin M.Y."/>
            <person name="Jogler C."/>
        </authorList>
    </citation>
    <scope>NUCLEOTIDE SEQUENCE [LARGE SCALE GENOMIC DNA]</scope>
    <source>
        <strain evidence="4 5">K23_9</strain>
    </source>
</reference>
<feature type="region of interest" description="Disordered" evidence="3">
    <location>
        <begin position="1"/>
        <end position="23"/>
    </location>
</feature>
<dbReference type="Gene3D" id="2.40.50.100">
    <property type="match status" value="1"/>
</dbReference>
<feature type="compositionally biased region" description="Polar residues" evidence="3">
    <location>
        <begin position="1"/>
        <end position="11"/>
    </location>
</feature>
<protein>
    <submittedName>
        <fullName evidence="4">HlyD family secretion protein</fullName>
    </submittedName>
</protein>
<sequence>MNSSSTHTPENASGAGEKTTAGSAGIDQRVSLCASETSTRAEFLQRLAAEISKDFDVAIVAVESSVWSGPMMLVNSDDLAEKISRESIRQLLASAAVVPIACDVDLEIPADSGIDRTRALRVQLSDAPRRSSVLLIYDADAQPSPSDQLHALRLLSEYTVSVRRVIDQLAGDGATQSLTLDSQSIDATSAALRSRHALSQFHADLDLDGTAYRIANESRRLLGCDRTTVLLKRGSRYRVTAISGVAVVDARSNSVKAAEDLAQRASVMSRPMQLPSDDPLPPQIQEPLDTYLDQTGVSTTVILPLHAPDQSDPSDGIDSTMACTLEGNGDIIAMMMLEYFSGEPSKTMGQTTALVASEAMYSLRNSMEHRNVFGLKLWKSVGSVVHSGKMPLVTLAGGAILCLFLLSLFVKVDHHVIATGSAEPTIQRQVFASIDGVVKEIHATDGQVVAQGDPLLTLENADLESRAESLAGELQTAGKRLTSILAMRLSADTDPAQAGRLALEERQLRSEIQNLKSQQDLVKLQQDELIVRSPIDGTVVGWQLNQRLSDRPISRGNLLMRIVDHTGKWSLRLNVPDDNAGPVLEALEHSDALPIHFAIATDPNGSFDARLVSIATAARLDETGQHVIDAVADVRTGHSRTGDVNAGNNSQGKGSTGNKTQSHDTDDSRQAQAPSLAGPTTIALPQGESNREIFDPANVRVGADVTARISCGKRSILRSWFSDAFDFVDRNVLFYFR</sequence>
<evidence type="ECO:0000256" key="2">
    <source>
        <dbReference type="SAM" id="Coils"/>
    </source>
</evidence>
<dbReference type="GO" id="GO:0015679">
    <property type="term" value="P:plasma membrane copper ion transport"/>
    <property type="evidence" value="ECO:0007669"/>
    <property type="project" value="TreeGrafter"/>
</dbReference>
<dbReference type="AlphaFoldDB" id="A0A517NXH7"/>
<accession>A0A517NXH7</accession>
<gene>
    <name evidence="4" type="ORF">K239x_38200</name>
</gene>
<proteinExistence type="predicted"/>
<keyword evidence="2" id="KW-0175">Coiled coil</keyword>
<name>A0A517NXH7_9BACT</name>
<keyword evidence="1" id="KW-0813">Transport</keyword>
<dbReference type="PANTHER" id="PTHR30097:SF4">
    <property type="entry name" value="SLR6042 PROTEIN"/>
    <property type="match status" value="1"/>
</dbReference>
<evidence type="ECO:0000256" key="3">
    <source>
        <dbReference type="SAM" id="MobiDB-lite"/>
    </source>
</evidence>
<dbReference type="InterPro" id="IPR051909">
    <property type="entry name" value="MFP_Cation_Efflux"/>
</dbReference>
<dbReference type="Gene3D" id="1.10.287.470">
    <property type="entry name" value="Helix hairpin bin"/>
    <property type="match status" value="1"/>
</dbReference>
<dbReference type="Gene3D" id="3.30.450.40">
    <property type="match status" value="1"/>
</dbReference>
<evidence type="ECO:0000313" key="5">
    <source>
        <dbReference type="Proteomes" id="UP000319817"/>
    </source>
</evidence>
<feature type="coiled-coil region" evidence="2">
    <location>
        <begin position="460"/>
        <end position="518"/>
    </location>
</feature>
<dbReference type="GO" id="GO:0060003">
    <property type="term" value="P:copper ion export"/>
    <property type="evidence" value="ECO:0007669"/>
    <property type="project" value="TreeGrafter"/>
</dbReference>
<evidence type="ECO:0000313" key="4">
    <source>
        <dbReference type="EMBL" id="QDT11820.1"/>
    </source>
</evidence>
<dbReference type="Proteomes" id="UP000319817">
    <property type="component" value="Chromosome"/>
</dbReference>
<feature type="region of interest" description="Disordered" evidence="3">
    <location>
        <begin position="638"/>
        <end position="689"/>
    </location>
</feature>
<dbReference type="PANTHER" id="PTHR30097">
    <property type="entry name" value="CATION EFFLUX SYSTEM PROTEIN CUSB"/>
    <property type="match status" value="1"/>
</dbReference>